<proteinExistence type="predicted"/>
<gene>
    <name evidence="1" type="ORF">Aru02nite_57860</name>
</gene>
<name>A0A8J3JAM1_9ACTN</name>
<protein>
    <submittedName>
        <fullName evidence="1">Uncharacterized protein</fullName>
    </submittedName>
</protein>
<accession>A0A8J3JAM1</accession>
<organism evidence="1 2">
    <name type="scientific">Actinocatenispora rupis</name>
    <dbReference type="NCBI Taxonomy" id="519421"/>
    <lineage>
        <taxon>Bacteria</taxon>
        <taxon>Bacillati</taxon>
        <taxon>Actinomycetota</taxon>
        <taxon>Actinomycetes</taxon>
        <taxon>Micromonosporales</taxon>
        <taxon>Micromonosporaceae</taxon>
        <taxon>Actinocatenispora</taxon>
    </lineage>
</organism>
<dbReference type="RefSeq" id="WP_203662917.1">
    <property type="nucleotide sequence ID" value="NZ_BAAAZM010000012.1"/>
</dbReference>
<evidence type="ECO:0000313" key="2">
    <source>
        <dbReference type="Proteomes" id="UP000612808"/>
    </source>
</evidence>
<sequence>MTATIPHHRSHLPETNLSATRDWAPLSMTMRGSRRYVVLLRPGGFWGGPEQPSSMFDCLAQPHLHTRQLSPAPVATFPDFGTAWTAWETWYATGQATHHKWTVDYLPLASIPAAQWTGIPPIAPRFALSATDKQRLCRTRSAAPGRA</sequence>
<comment type="caution">
    <text evidence="1">The sequence shown here is derived from an EMBL/GenBank/DDBJ whole genome shotgun (WGS) entry which is preliminary data.</text>
</comment>
<dbReference type="EMBL" id="BOMB01000034">
    <property type="protein sequence ID" value="GID14897.1"/>
    <property type="molecule type" value="Genomic_DNA"/>
</dbReference>
<dbReference type="Proteomes" id="UP000612808">
    <property type="component" value="Unassembled WGS sequence"/>
</dbReference>
<keyword evidence="2" id="KW-1185">Reference proteome</keyword>
<reference evidence="1" key="1">
    <citation type="submission" date="2021-01" db="EMBL/GenBank/DDBJ databases">
        <title>Whole genome shotgun sequence of Actinocatenispora rupis NBRC 107355.</title>
        <authorList>
            <person name="Komaki H."/>
            <person name="Tamura T."/>
        </authorList>
    </citation>
    <scope>NUCLEOTIDE SEQUENCE</scope>
    <source>
        <strain evidence="1">NBRC 107355</strain>
    </source>
</reference>
<dbReference type="AlphaFoldDB" id="A0A8J3JAM1"/>
<evidence type="ECO:0000313" key="1">
    <source>
        <dbReference type="EMBL" id="GID14897.1"/>
    </source>
</evidence>